<dbReference type="AlphaFoldDB" id="A0A099G1X8"/>
<comment type="caution">
    <text evidence="1">The sequence shown here is derived from an EMBL/GenBank/DDBJ whole genome shotgun (WGS) entry which is preliminary data.</text>
</comment>
<proteinExistence type="predicted"/>
<evidence type="ECO:0000313" key="1">
    <source>
        <dbReference type="EMBL" id="KGJ23132.1"/>
    </source>
</evidence>
<dbReference type="InterPro" id="IPR021251">
    <property type="entry name" value="DUF2793"/>
</dbReference>
<accession>A0A099GKT5</accession>
<dbReference type="Pfam" id="PF10983">
    <property type="entry name" value="DUF2793"/>
    <property type="match status" value="1"/>
</dbReference>
<reference evidence="1 2" key="1">
    <citation type="submission" date="2014-09" db="EMBL/GenBank/DDBJ databases">
        <authorList>
            <person name="McGinnis J.M."/>
            <person name="Wolfgang W.J."/>
        </authorList>
    </citation>
    <scope>NUCLEOTIDE SEQUENCE [LARGE SCALE GENOMIC DNA]</scope>
    <source>
        <strain evidence="1 2">5503</strain>
    </source>
</reference>
<dbReference type="EMBL" id="JRKQ01000011">
    <property type="protein sequence ID" value="KGJ23132.1"/>
    <property type="molecule type" value="Genomic_DNA"/>
</dbReference>
<evidence type="ECO:0000313" key="2">
    <source>
        <dbReference type="Proteomes" id="UP000029858"/>
    </source>
</evidence>
<name>A0A099G1X8_9RHOB</name>
<dbReference type="RefSeq" id="WP_036705052.1">
    <property type="nucleotide sequence ID" value="NZ_JRKQ01000011.1"/>
</dbReference>
<organism evidence="1 2">
    <name type="scientific">Paracoccus sanguinis</name>
    <dbReference type="NCBI Taxonomy" id="1545044"/>
    <lineage>
        <taxon>Bacteria</taxon>
        <taxon>Pseudomonadati</taxon>
        <taxon>Pseudomonadota</taxon>
        <taxon>Alphaproteobacteria</taxon>
        <taxon>Rhodobacterales</taxon>
        <taxon>Paracoccaceae</taxon>
        <taxon>Paracoccus</taxon>
    </lineage>
</organism>
<accession>A0A099G1X8</accession>
<reference evidence="1 2" key="2">
    <citation type="submission" date="2014-10" db="EMBL/GenBank/DDBJ databases">
        <title>Paracoccus sanguinis sp. nov., isolated from clinical specimens of New York State patients.</title>
        <authorList>
            <person name="Mingle L.A."/>
            <person name="Cole J.A."/>
            <person name="Lapierre P."/>
            <person name="Musser K.A."/>
        </authorList>
    </citation>
    <scope>NUCLEOTIDE SEQUENCE [LARGE SCALE GENOMIC DNA]</scope>
    <source>
        <strain evidence="1 2">5503</strain>
    </source>
</reference>
<sequence length="241" mass="24058">MAEQTTLRCGLPLLQPAQAQKHVTVNEALMRLDGLVNLVLQSVTTAAPPATVTDGLCFAVPFAASGAWAGQDGRIAVGSNGGWVFVAPSRGQQAFVADRGVTAIWTGSAWAVGALTMGAFGAGLSAGLIEADVAVAAGTGFASGVKVPAHSLIVGVTARVTEAITGTLTSWSLGTAADAGQFGSGLGKGLNSWAQGLLSAPMAVYAPLELRLTATGGAFAGGRVRIAVHTLALRLPDPVAA</sequence>
<gene>
    <name evidence="1" type="ORF">IX56_04090</name>
</gene>
<protein>
    <recommendedName>
        <fullName evidence="3">DUF2793 domain-containing protein</fullName>
    </recommendedName>
</protein>
<dbReference type="Proteomes" id="UP000029858">
    <property type="component" value="Unassembled WGS sequence"/>
</dbReference>
<evidence type="ECO:0008006" key="3">
    <source>
        <dbReference type="Google" id="ProtNLM"/>
    </source>
</evidence>